<feature type="domain" description="DUF7852" evidence="2">
    <location>
        <begin position="116"/>
        <end position="201"/>
    </location>
</feature>
<dbReference type="Proteomes" id="UP000217696">
    <property type="component" value="Chromosome"/>
</dbReference>
<evidence type="ECO:0000313" key="3">
    <source>
        <dbReference type="EMBL" id="BAU27858.1"/>
    </source>
</evidence>
<gene>
    <name evidence="3" type="ORF">CB4_02032</name>
</gene>
<dbReference type="RefSeq" id="WP_231956214.1">
    <property type="nucleotide sequence ID" value="NZ_AP017312.1"/>
</dbReference>
<dbReference type="KEGG" id="asoc:CB4_02032"/>
<feature type="domain" description="DUF7852" evidence="2">
    <location>
        <begin position="34"/>
        <end position="84"/>
    </location>
</feature>
<evidence type="ECO:0000256" key="1">
    <source>
        <dbReference type="SAM" id="MobiDB-lite"/>
    </source>
</evidence>
<dbReference type="EMBL" id="AP017312">
    <property type="protein sequence ID" value="BAU27858.1"/>
    <property type="molecule type" value="Genomic_DNA"/>
</dbReference>
<dbReference type="AlphaFoldDB" id="A0A0U5AZZ3"/>
<dbReference type="InterPro" id="IPR054845">
    <property type="entry name" value="Exosporium_prot_C"/>
</dbReference>
<dbReference type="InterPro" id="IPR057174">
    <property type="entry name" value="DUF7852"/>
</dbReference>
<feature type="region of interest" description="Disordered" evidence="1">
    <location>
        <begin position="1"/>
        <end position="23"/>
    </location>
</feature>
<name>A0A0U5AZZ3_9BACL</name>
<dbReference type="NCBIfam" id="NF045794">
    <property type="entry name" value="CsxC_fam"/>
    <property type="match status" value="1"/>
</dbReference>
<organism evidence="3 4">
    <name type="scientific">Aneurinibacillus soli</name>
    <dbReference type="NCBI Taxonomy" id="1500254"/>
    <lineage>
        <taxon>Bacteria</taxon>
        <taxon>Bacillati</taxon>
        <taxon>Bacillota</taxon>
        <taxon>Bacilli</taxon>
        <taxon>Bacillales</taxon>
        <taxon>Paenibacillaceae</taxon>
        <taxon>Aneurinibacillus group</taxon>
        <taxon>Aneurinibacillus</taxon>
    </lineage>
</organism>
<proteinExistence type="predicted"/>
<keyword evidence="4" id="KW-1185">Reference proteome</keyword>
<evidence type="ECO:0000313" key="4">
    <source>
        <dbReference type="Proteomes" id="UP000217696"/>
    </source>
</evidence>
<evidence type="ECO:0000259" key="2">
    <source>
        <dbReference type="Pfam" id="PF25250"/>
    </source>
</evidence>
<sequence length="251" mass="28412">MSNSCDSNVDSKHMVSATQPDCESKPVHPSVTIGSVIMKTPVVLAELTVQVNMDATITFPEAVLEIKDIKKTVKLTQCRLLLPTNKLFLKGFVRKNIQYASPAPKIESSTSSSISSTLHSFTIDIPFHCVTEIKKFLVDPIAPEYNKRQEFDFFHKSSLPSGHPEKDHLLSNDLSQFHQTSRQHYNELPFCELVYSNIIEWDEAIDRMPLSDHTPIGEGYFTTVEEKMVLDLTVKVLQEQQVRICSTTNRD</sequence>
<accession>A0A0U5AZZ3</accession>
<dbReference type="Pfam" id="PF25250">
    <property type="entry name" value="DUF7852"/>
    <property type="match status" value="2"/>
</dbReference>
<protein>
    <recommendedName>
        <fullName evidence="2">DUF7852 domain-containing protein</fullName>
    </recommendedName>
</protein>
<reference evidence="3 4" key="1">
    <citation type="submission" date="2015-12" db="EMBL/GenBank/DDBJ databases">
        <title>Genome sequence of Aneurinibacillus soli.</title>
        <authorList>
            <person name="Lee J.S."/>
            <person name="Lee K.C."/>
            <person name="Kim K.K."/>
            <person name="Lee B.W."/>
        </authorList>
    </citation>
    <scope>NUCLEOTIDE SEQUENCE [LARGE SCALE GENOMIC DNA]</scope>
    <source>
        <strain evidence="3 4">CB4</strain>
    </source>
</reference>